<comment type="similarity">
    <text evidence="3">Belongs to the PhyH family. EctD subfamily.</text>
</comment>
<keyword evidence="8" id="KW-0408">Iron</keyword>
<evidence type="ECO:0000256" key="4">
    <source>
        <dbReference type="ARBA" id="ARBA00011738"/>
    </source>
</evidence>
<feature type="region of interest" description="Disordered" evidence="11">
    <location>
        <begin position="290"/>
        <end position="315"/>
    </location>
</feature>
<feature type="compositionally biased region" description="Basic and acidic residues" evidence="11">
    <location>
        <begin position="16"/>
        <end position="25"/>
    </location>
</feature>
<dbReference type="Pfam" id="PF05721">
    <property type="entry name" value="PhyH"/>
    <property type="match status" value="1"/>
</dbReference>
<accession>A0ABV8LCA5</accession>
<keyword evidence="7 12" id="KW-0560">Oxidoreductase</keyword>
<protein>
    <recommendedName>
        <fullName evidence="10">Ectoine hydroxylase</fullName>
        <ecNumber evidence="10">1.14.11.55</ecNumber>
    </recommendedName>
</protein>
<reference evidence="13" key="1">
    <citation type="journal article" date="2019" name="Int. J. Syst. Evol. Microbiol.">
        <title>The Global Catalogue of Microorganisms (GCM) 10K type strain sequencing project: providing services to taxonomists for standard genome sequencing and annotation.</title>
        <authorList>
            <consortium name="The Broad Institute Genomics Platform"/>
            <consortium name="The Broad Institute Genome Sequencing Center for Infectious Disease"/>
            <person name="Wu L."/>
            <person name="Ma J."/>
        </authorList>
    </citation>
    <scope>NUCLEOTIDE SEQUENCE [LARGE SCALE GENOMIC DNA]</scope>
    <source>
        <strain evidence="13">CGMCC 4.7204</strain>
    </source>
</reference>
<sequence>MRTGCIRSSSRRRKLPVSDRLDRYPTRLTEPAPHLERTDPTVWGEVVSPELSGFDANGYAVIPELLSPEEVAAFGAEIGHLAADPVLYGDERVIVEPVAGQVRSVFQVHKLSKPIADLVAESRIVGLAEQILGSAVYLHQTRVNYMPGFGGTGFTWHSDFETWHAEDGMPAPRAVSLSIALTDNYPFNGSLMVMPGSHRTFVPCLGETPDAHYRESLREQRFGVPSNDDITFMAARYGIDQFTGKAGSALLFDSNLMHGSANNITPFPRSNIFLVFNSVENVLEEPFAAPQQRPTHIASREFTPVRESALADQAR</sequence>
<evidence type="ECO:0000256" key="11">
    <source>
        <dbReference type="SAM" id="MobiDB-lite"/>
    </source>
</evidence>
<dbReference type="EC" id="1.14.11.55" evidence="10"/>
<keyword evidence="13" id="KW-1185">Reference proteome</keyword>
<dbReference type="GO" id="GO:0016491">
    <property type="term" value="F:oxidoreductase activity"/>
    <property type="evidence" value="ECO:0007669"/>
    <property type="project" value="UniProtKB-KW"/>
</dbReference>
<dbReference type="Gene3D" id="2.60.120.620">
    <property type="entry name" value="q2cbj1_9rhob like domain"/>
    <property type="match status" value="1"/>
</dbReference>
<dbReference type="PANTHER" id="PTHR20883:SF48">
    <property type="entry name" value="ECTOINE DIOXYGENASE"/>
    <property type="match status" value="1"/>
</dbReference>
<evidence type="ECO:0000256" key="10">
    <source>
        <dbReference type="NCBIfam" id="TIGR02408"/>
    </source>
</evidence>
<evidence type="ECO:0000256" key="8">
    <source>
        <dbReference type="ARBA" id="ARBA00023004"/>
    </source>
</evidence>
<comment type="catalytic activity">
    <reaction evidence="9">
        <text>L-ectoine + 2-oxoglutarate + O2 = 5-hydroxyectoine + succinate + CO2</text>
        <dbReference type="Rhea" id="RHEA:45740"/>
        <dbReference type="ChEBI" id="CHEBI:15379"/>
        <dbReference type="ChEBI" id="CHEBI:16526"/>
        <dbReference type="ChEBI" id="CHEBI:16810"/>
        <dbReference type="ChEBI" id="CHEBI:30031"/>
        <dbReference type="ChEBI" id="CHEBI:58515"/>
        <dbReference type="ChEBI" id="CHEBI:85413"/>
        <dbReference type="EC" id="1.14.11.55"/>
    </reaction>
</comment>
<dbReference type="RefSeq" id="WP_378554267.1">
    <property type="nucleotide sequence ID" value="NZ_JBHSBA010000015.1"/>
</dbReference>
<name>A0ABV8LCA5_9NOCA</name>
<dbReference type="NCBIfam" id="TIGR02408">
    <property type="entry name" value="ectoine_ThpD"/>
    <property type="match status" value="1"/>
</dbReference>
<comment type="cofactor">
    <cofactor evidence="1">
        <name>Fe(2+)</name>
        <dbReference type="ChEBI" id="CHEBI:29033"/>
    </cofactor>
</comment>
<comment type="subunit">
    <text evidence="4">Homodimer.</text>
</comment>
<evidence type="ECO:0000313" key="13">
    <source>
        <dbReference type="Proteomes" id="UP001595767"/>
    </source>
</evidence>
<comment type="caution">
    <text evidence="12">The sequence shown here is derived from an EMBL/GenBank/DDBJ whole genome shotgun (WGS) entry which is preliminary data.</text>
</comment>
<proteinExistence type="inferred from homology"/>
<organism evidence="12 13">
    <name type="scientific">Nocardia rhizosphaerae</name>
    <dbReference type="NCBI Taxonomy" id="1691571"/>
    <lineage>
        <taxon>Bacteria</taxon>
        <taxon>Bacillati</taxon>
        <taxon>Actinomycetota</taxon>
        <taxon>Actinomycetes</taxon>
        <taxon>Mycobacteriales</taxon>
        <taxon>Nocardiaceae</taxon>
        <taxon>Nocardia</taxon>
    </lineage>
</organism>
<keyword evidence="6" id="KW-0223">Dioxygenase</keyword>
<evidence type="ECO:0000256" key="3">
    <source>
        <dbReference type="ARBA" id="ARBA00007851"/>
    </source>
</evidence>
<evidence type="ECO:0000256" key="1">
    <source>
        <dbReference type="ARBA" id="ARBA00001954"/>
    </source>
</evidence>
<keyword evidence="5" id="KW-0479">Metal-binding</keyword>
<dbReference type="PANTHER" id="PTHR20883">
    <property type="entry name" value="PHYTANOYL-COA DIOXYGENASE DOMAIN CONTAINING 1"/>
    <property type="match status" value="1"/>
</dbReference>
<evidence type="ECO:0000313" key="12">
    <source>
        <dbReference type="EMBL" id="MFC4128497.1"/>
    </source>
</evidence>
<dbReference type="EMBL" id="JBHSBA010000015">
    <property type="protein sequence ID" value="MFC4128497.1"/>
    <property type="molecule type" value="Genomic_DNA"/>
</dbReference>
<gene>
    <name evidence="12" type="primary">thpD</name>
    <name evidence="12" type="ORF">ACFOW8_26575</name>
</gene>
<evidence type="ECO:0000256" key="5">
    <source>
        <dbReference type="ARBA" id="ARBA00022723"/>
    </source>
</evidence>
<comment type="function">
    <text evidence="2">Involved in the biosynthesis of 5-hydroxyectoine, called compatible solute, which helps organisms to survive extreme osmotic stress by acting as a highly soluble organic osmolyte. Catalyzes the 2-oxoglutarate-dependent selective hydroxylation of L-ectoine to yield (4S,5S)-5-hydroxyectoine.</text>
</comment>
<dbReference type="InterPro" id="IPR012774">
    <property type="entry name" value="EctD"/>
</dbReference>
<dbReference type="Proteomes" id="UP001595767">
    <property type="component" value="Unassembled WGS sequence"/>
</dbReference>
<evidence type="ECO:0000256" key="2">
    <source>
        <dbReference type="ARBA" id="ARBA00004063"/>
    </source>
</evidence>
<feature type="region of interest" description="Disordered" evidence="11">
    <location>
        <begin position="1"/>
        <end position="35"/>
    </location>
</feature>
<dbReference type="SUPFAM" id="SSF51197">
    <property type="entry name" value="Clavaminate synthase-like"/>
    <property type="match status" value="1"/>
</dbReference>
<evidence type="ECO:0000256" key="6">
    <source>
        <dbReference type="ARBA" id="ARBA00022964"/>
    </source>
</evidence>
<dbReference type="InterPro" id="IPR008775">
    <property type="entry name" value="Phytyl_CoA_dOase-like"/>
</dbReference>
<evidence type="ECO:0000256" key="7">
    <source>
        <dbReference type="ARBA" id="ARBA00023002"/>
    </source>
</evidence>
<evidence type="ECO:0000256" key="9">
    <source>
        <dbReference type="ARBA" id="ARBA00049228"/>
    </source>
</evidence>